<dbReference type="RefSeq" id="WP_305748536.1">
    <property type="nucleotide sequence ID" value="NZ_JAUZEE010000002.1"/>
</dbReference>
<dbReference type="InterPro" id="IPR050903">
    <property type="entry name" value="Bact_Chemotaxis_MeTrfase"/>
</dbReference>
<dbReference type="PROSITE" id="PS50123">
    <property type="entry name" value="CHER"/>
    <property type="match status" value="1"/>
</dbReference>
<dbReference type="EMBL" id="JAUZEE010000002">
    <property type="protein sequence ID" value="MDP4299981.1"/>
    <property type="molecule type" value="Genomic_DNA"/>
</dbReference>
<keyword evidence="3 5" id="KW-0808">Transferase</keyword>
<dbReference type="InterPro" id="IPR036804">
    <property type="entry name" value="CheR_N_sf"/>
</dbReference>
<protein>
    <recommendedName>
        <fullName evidence="5">Chemotaxis protein methyltransferase</fullName>
        <ecNumber evidence="5">2.1.1.80</ecNumber>
    </recommendedName>
</protein>
<dbReference type="Gene3D" id="3.40.50.150">
    <property type="entry name" value="Vaccinia Virus protein VP39"/>
    <property type="match status" value="1"/>
</dbReference>
<dbReference type="PANTHER" id="PTHR24422">
    <property type="entry name" value="CHEMOTAXIS PROTEIN METHYLTRANSFERASE"/>
    <property type="match status" value="1"/>
</dbReference>
<reference evidence="7 8" key="1">
    <citation type="submission" date="2023-08" db="EMBL/GenBank/DDBJ databases">
        <authorList>
            <person name="Roldan D.M."/>
            <person name="Menes R.J."/>
        </authorList>
    </citation>
    <scope>NUCLEOTIDE SEQUENCE [LARGE SCALE GENOMIC DNA]</scope>
    <source>
        <strain evidence="7 8">CCM 2812</strain>
    </source>
</reference>
<dbReference type="InterPro" id="IPR022641">
    <property type="entry name" value="CheR_N"/>
</dbReference>
<dbReference type="EC" id="2.1.1.80" evidence="5"/>
<comment type="function">
    <text evidence="5">Methylation of the membrane-bound methyl-accepting chemotaxis proteins (MCP) to form gamma-glutamyl methyl ester residues in MCP.</text>
</comment>
<sequence>MSLDLSHPPVLGALPPQPTVDDFSDRTFGRITALMYETVGLSMNETKKSLVASRLAPRIQRLGLRGYDDYLALLLDEHEAAEFQMAVDLLTTNETYFFREPHHFELLEKELIARHSRAPLALWSAASSFGDEAYSTAMLLTELQKSGQIGPDWSILATDISHRVLLSAKEGVYPVDRLRHVSPERLKRHCLRGDGPAEGQVMVKEEVRSRVRFGQLNLCRPITGIGPFDIVFLRNVLIYFDAETKRAVIDRVAATIKPGGILFMGTAEGRAHAESGLEPLVPGAFRKPVKR</sequence>
<evidence type="ECO:0000256" key="4">
    <source>
        <dbReference type="ARBA" id="ARBA00022691"/>
    </source>
</evidence>
<gene>
    <name evidence="7" type="ORF">Q8X39_04990</name>
</gene>
<dbReference type="PIRSF" id="PIRSF000410">
    <property type="entry name" value="CheR"/>
    <property type="match status" value="1"/>
</dbReference>
<evidence type="ECO:0000256" key="5">
    <source>
        <dbReference type="PIRNR" id="PIRNR000410"/>
    </source>
</evidence>
<evidence type="ECO:0000256" key="1">
    <source>
        <dbReference type="ARBA" id="ARBA00001541"/>
    </source>
</evidence>
<name>A0ABT9G0P4_LEPDI</name>
<keyword evidence="2 5" id="KW-0489">Methyltransferase</keyword>
<dbReference type="Gene3D" id="1.10.155.10">
    <property type="entry name" value="Chemotaxis receptor methyltransferase CheR, N-terminal domain"/>
    <property type="match status" value="1"/>
</dbReference>
<comment type="catalytic activity">
    <reaction evidence="1 5">
        <text>L-glutamyl-[protein] + S-adenosyl-L-methionine = [protein]-L-glutamate 5-O-methyl ester + S-adenosyl-L-homocysteine</text>
        <dbReference type="Rhea" id="RHEA:24452"/>
        <dbReference type="Rhea" id="RHEA-COMP:10208"/>
        <dbReference type="Rhea" id="RHEA-COMP:10311"/>
        <dbReference type="ChEBI" id="CHEBI:29973"/>
        <dbReference type="ChEBI" id="CHEBI:57856"/>
        <dbReference type="ChEBI" id="CHEBI:59789"/>
        <dbReference type="ChEBI" id="CHEBI:82795"/>
        <dbReference type="EC" id="2.1.1.80"/>
    </reaction>
</comment>
<keyword evidence="8" id="KW-1185">Reference proteome</keyword>
<evidence type="ECO:0000259" key="6">
    <source>
        <dbReference type="PROSITE" id="PS50123"/>
    </source>
</evidence>
<feature type="domain" description="CheR-type methyltransferase" evidence="6">
    <location>
        <begin position="24"/>
        <end position="268"/>
    </location>
</feature>
<dbReference type="PRINTS" id="PR00996">
    <property type="entry name" value="CHERMTFRASE"/>
</dbReference>
<dbReference type="InterPro" id="IPR029063">
    <property type="entry name" value="SAM-dependent_MTases_sf"/>
</dbReference>
<organism evidence="7 8">
    <name type="scientific">Leptothrix discophora</name>
    <dbReference type="NCBI Taxonomy" id="89"/>
    <lineage>
        <taxon>Bacteria</taxon>
        <taxon>Pseudomonadati</taxon>
        <taxon>Pseudomonadota</taxon>
        <taxon>Betaproteobacteria</taxon>
        <taxon>Burkholderiales</taxon>
        <taxon>Sphaerotilaceae</taxon>
        <taxon>Leptothrix</taxon>
    </lineage>
</organism>
<dbReference type="PANTHER" id="PTHR24422:SF26">
    <property type="entry name" value="CHEMOTAXIS PROTEIN METHYLTRANSFERASE"/>
    <property type="match status" value="1"/>
</dbReference>
<keyword evidence="4 5" id="KW-0949">S-adenosyl-L-methionine</keyword>
<comment type="caution">
    <text evidence="7">The sequence shown here is derived from an EMBL/GenBank/DDBJ whole genome shotgun (WGS) entry which is preliminary data.</text>
</comment>
<evidence type="ECO:0000313" key="8">
    <source>
        <dbReference type="Proteomes" id="UP001235760"/>
    </source>
</evidence>
<dbReference type="SUPFAM" id="SSF53335">
    <property type="entry name" value="S-adenosyl-L-methionine-dependent methyltransferases"/>
    <property type="match status" value="1"/>
</dbReference>
<evidence type="ECO:0000313" key="7">
    <source>
        <dbReference type="EMBL" id="MDP4299981.1"/>
    </source>
</evidence>
<evidence type="ECO:0000256" key="2">
    <source>
        <dbReference type="ARBA" id="ARBA00022603"/>
    </source>
</evidence>
<dbReference type="InterPro" id="IPR026024">
    <property type="entry name" value="Chemotaxis_MeTrfase_CheR"/>
</dbReference>
<dbReference type="Proteomes" id="UP001235760">
    <property type="component" value="Unassembled WGS sequence"/>
</dbReference>
<dbReference type="Pfam" id="PF03705">
    <property type="entry name" value="CheR_N"/>
    <property type="match status" value="1"/>
</dbReference>
<accession>A0ABT9G0P4</accession>
<dbReference type="InterPro" id="IPR000780">
    <property type="entry name" value="CheR_MeTrfase"/>
</dbReference>
<evidence type="ECO:0000256" key="3">
    <source>
        <dbReference type="ARBA" id="ARBA00022679"/>
    </source>
</evidence>
<proteinExistence type="predicted"/>
<dbReference type="SMART" id="SM00138">
    <property type="entry name" value="MeTrc"/>
    <property type="match status" value="1"/>
</dbReference>
<dbReference type="SUPFAM" id="SSF47757">
    <property type="entry name" value="Chemotaxis receptor methyltransferase CheR, N-terminal domain"/>
    <property type="match status" value="1"/>
</dbReference>
<dbReference type="InterPro" id="IPR022642">
    <property type="entry name" value="CheR_C"/>
</dbReference>
<dbReference type="Pfam" id="PF01739">
    <property type="entry name" value="CheR"/>
    <property type="match status" value="1"/>
</dbReference>